<dbReference type="InterPro" id="IPR021903">
    <property type="entry name" value="DUF3515"/>
</dbReference>
<keyword evidence="1" id="KW-0812">Transmembrane</keyword>
<dbReference type="RefSeq" id="WP_003927762.1">
    <property type="nucleotide sequence ID" value="NZ_BCTB01000047.1"/>
</dbReference>
<evidence type="ECO:0000313" key="2">
    <source>
        <dbReference type="EMBL" id="GAT16555.1"/>
    </source>
</evidence>
<dbReference type="Proteomes" id="UP000069654">
    <property type="component" value="Unassembled WGS sequence"/>
</dbReference>
<proteinExistence type="predicted"/>
<sequence length="188" mass="19738">MADKSHGESHEIAPEEPDAPPRALLIAAIAVAVVAVVAILAVAASRQGDPARQPVAIAAVPAPHADDPGCQELLDALPEQLGDFERAPTVDPAPAGTAAWRRGDDTVILRCGLDRPADFVVGAPLQMVDDVQWFRVAEADRTTWYAVDRPLYVALTLPADSGPSPIQGLSQTIAKVLPAKEIDPAPAR</sequence>
<name>A0A117INB1_MYCTH</name>
<gene>
    <name evidence="2" type="ORF">RMCT_3524</name>
</gene>
<dbReference type="STRING" id="1797.RMCT_3524"/>
<dbReference type="EMBL" id="BCTB01000047">
    <property type="protein sequence ID" value="GAT16555.1"/>
    <property type="molecule type" value="Genomic_DNA"/>
</dbReference>
<reference evidence="2 3" key="1">
    <citation type="journal article" date="2016" name="Genome Announc.">
        <title>Draft Genome Sequences of Five Rapidly Growing Mycobacterium Species, M. thermoresistibile, M. fortuitum subsp. acetamidolyticum, M. canariasense, M. brisbanense, and M. novocastrense.</title>
        <authorList>
            <person name="Katahira K."/>
            <person name="Ogura Y."/>
            <person name="Gotoh Y."/>
            <person name="Hayashi T."/>
        </authorList>
    </citation>
    <scope>NUCLEOTIDE SEQUENCE [LARGE SCALE GENOMIC DNA]</scope>
    <source>
        <strain evidence="2 3">JCM6362</strain>
    </source>
</reference>
<comment type="caution">
    <text evidence="2">The sequence shown here is derived from an EMBL/GenBank/DDBJ whole genome shotgun (WGS) entry which is preliminary data.</text>
</comment>
<accession>A0A117INB1</accession>
<dbReference type="Pfam" id="PF12028">
    <property type="entry name" value="DUF3515"/>
    <property type="match status" value="1"/>
</dbReference>
<keyword evidence="1" id="KW-1133">Transmembrane helix</keyword>
<keyword evidence="1" id="KW-0472">Membrane</keyword>
<dbReference type="AlphaFoldDB" id="A0A117INB1"/>
<protein>
    <recommendedName>
        <fullName evidence="4">DUF3515 domain-containing protein</fullName>
    </recommendedName>
</protein>
<reference evidence="3" key="2">
    <citation type="submission" date="2016-02" db="EMBL/GenBank/DDBJ databases">
        <title>Draft genome sequence of five rapidly growing Mycobacterium species.</title>
        <authorList>
            <person name="Katahira K."/>
            <person name="Gotou Y."/>
            <person name="Iida K."/>
            <person name="Ogura Y."/>
            <person name="Hayashi T."/>
        </authorList>
    </citation>
    <scope>NUCLEOTIDE SEQUENCE [LARGE SCALE GENOMIC DNA]</scope>
    <source>
        <strain evidence="3">JCM6362</strain>
    </source>
</reference>
<dbReference type="OMA" id="VQWFEIS"/>
<evidence type="ECO:0008006" key="4">
    <source>
        <dbReference type="Google" id="ProtNLM"/>
    </source>
</evidence>
<organism evidence="2 3">
    <name type="scientific">Mycolicibacterium thermoresistibile</name>
    <name type="common">Mycobacterium thermoresistibile</name>
    <dbReference type="NCBI Taxonomy" id="1797"/>
    <lineage>
        <taxon>Bacteria</taxon>
        <taxon>Bacillati</taxon>
        <taxon>Actinomycetota</taxon>
        <taxon>Actinomycetes</taxon>
        <taxon>Mycobacteriales</taxon>
        <taxon>Mycobacteriaceae</taxon>
        <taxon>Mycolicibacterium</taxon>
    </lineage>
</organism>
<evidence type="ECO:0000313" key="3">
    <source>
        <dbReference type="Proteomes" id="UP000069654"/>
    </source>
</evidence>
<feature type="transmembrane region" description="Helical" evidence="1">
    <location>
        <begin position="23"/>
        <end position="44"/>
    </location>
</feature>
<evidence type="ECO:0000256" key="1">
    <source>
        <dbReference type="SAM" id="Phobius"/>
    </source>
</evidence>